<dbReference type="Pfam" id="PF14791">
    <property type="entry name" value="DNA_pol_B_thumb"/>
    <property type="match status" value="1"/>
</dbReference>
<dbReference type="HOGENOM" id="CLU_043700_0_0_1"/>
<reference evidence="5 6" key="1">
    <citation type="submission" date="2014-04" db="EMBL/GenBank/DDBJ databases">
        <title>Evolutionary Origins and Diversification of the Mycorrhizal Mutualists.</title>
        <authorList>
            <consortium name="DOE Joint Genome Institute"/>
            <consortium name="Mycorrhizal Genomics Consortium"/>
            <person name="Kohler A."/>
            <person name="Kuo A."/>
            <person name="Nagy L.G."/>
            <person name="Floudas D."/>
            <person name="Copeland A."/>
            <person name="Barry K.W."/>
            <person name="Cichocki N."/>
            <person name="Veneault-Fourrey C."/>
            <person name="LaButti K."/>
            <person name="Lindquist E.A."/>
            <person name="Lipzen A."/>
            <person name="Lundell T."/>
            <person name="Morin E."/>
            <person name="Murat C."/>
            <person name="Riley R."/>
            <person name="Ohm R."/>
            <person name="Sun H."/>
            <person name="Tunlid A."/>
            <person name="Henrissat B."/>
            <person name="Grigoriev I.V."/>
            <person name="Hibbett D.S."/>
            <person name="Martin F."/>
        </authorList>
    </citation>
    <scope>NUCLEOTIDE SEQUENCE [LARGE SCALE GENOMIC DNA]</scope>
    <source>
        <strain evidence="5 6">MD-312</strain>
    </source>
</reference>
<dbReference type="Gene3D" id="1.10.150.110">
    <property type="entry name" value="DNA polymerase beta, N-terminal domain-like"/>
    <property type="match status" value="1"/>
</dbReference>
<sequence length="476" mass="53166">MLTTRLLWSPTARALPTSRLCSRQYSSGTPRGPNHELIQMLTRHMEDEGASESRNDFKVRAYARAIKAISELEYPIRSGAQAQRYKGVGVRIADRIDAFLSGTPYDPPKVAKAPKVPKEPEELPKPRSPTRYKGRHSLEEARKEQIIASLMSIPGLGKLTAKELYVAGCRSVADLNKPEFNAMLRPSQKIVLPYWDHLSRPVTPEQASIVRDFVEQHIPSKYVVSTTGDIRRGAPNAPHISLLIVHPHHSVIIPPSDPPNPHASSSSRAGKTQSTRSKIPSLFTHGPHYLDSTYPFLTDIVGPLEPRGLIATTLSESVHKWTGVIRTPERGSNELWEGRAERVERVKGMKGDFCKLELFYVSQRSAGAASILLTGDSAFNISIRAAAARRGYSLNEFGLWRWQDATGDPRSEFYSEESVREHGGYWDFVEGASEREEDIFDAVGMEWVAPDRRNFEFLDVLARSPGKPGWKKPVAI</sequence>
<dbReference type="InterPro" id="IPR043519">
    <property type="entry name" value="NT_sf"/>
</dbReference>
<dbReference type="InterPro" id="IPR037160">
    <property type="entry name" value="DNA_Pol_thumb_sf"/>
</dbReference>
<protein>
    <recommendedName>
        <fullName evidence="4">DNA-directed DNA polymerase X domain-containing protein</fullName>
    </recommendedName>
</protein>
<dbReference type="GO" id="GO:0006303">
    <property type="term" value="P:double-strand break repair via nonhomologous end joining"/>
    <property type="evidence" value="ECO:0007669"/>
    <property type="project" value="TreeGrafter"/>
</dbReference>
<dbReference type="Gene3D" id="1.10.150.20">
    <property type="entry name" value="5' to 3' exonuclease, C-terminal subdomain"/>
    <property type="match status" value="1"/>
</dbReference>
<dbReference type="GO" id="GO:0003887">
    <property type="term" value="F:DNA-directed DNA polymerase activity"/>
    <property type="evidence" value="ECO:0007669"/>
    <property type="project" value="InterPro"/>
</dbReference>
<keyword evidence="1" id="KW-0808">Transferase</keyword>
<evidence type="ECO:0000313" key="5">
    <source>
        <dbReference type="EMBL" id="KIJ62545.1"/>
    </source>
</evidence>
<feature type="compositionally biased region" description="Basic and acidic residues" evidence="3">
    <location>
        <begin position="116"/>
        <end position="125"/>
    </location>
</feature>
<dbReference type="InterPro" id="IPR027421">
    <property type="entry name" value="DNA_pol_lamdba_lyase_dom_sf"/>
</dbReference>
<dbReference type="Gene3D" id="3.30.210.10">
    <property type="entry name" value="DNA polymerase, thumb domain"/>
    <property type="match status" value="1"/>
</dbReference>
<evidence type="ECO:0000256" key="1">
    <source>
        <dbReference type="ARBA" id="ARBA00022679"/>
    </source>
</evidence>
<evidence type="ECO:0000259" key="4">
    <source>
        <dbReference type="SMART" id="SM00483"/>
    </source>
</evidence>
<feature type="region of interest" description="Disordered" evidence="3">
    <location>
        <begin position="253"/>
        <end position="278"/>
    </location>
</feature>
<organism evidence="5 6">
    <name type="scientific">Hydnomerulius pinastri MD-312</name>
    <dbReference type="NCBI Taxonomy" id="994086"/>
    <lineage>
        <taxon>Eukaryota</taxon>
        <taxon>Fungi</taxon>
        <taxon>Dikarya</taxon>
        <taxon>Basidiomycota</taxon>
        <taxon>Agaricomycotina</taxon>
        <taxon>Agaricomycetes</taxon>
        <taxon>Agaricomycetidae</taxon>
        <taxon>Boletales</taxon>
        <taxon>Boletales incertae sedis</taxon>
        <taxon>Leucogyrophana</taxon>
    </lineage>
</organism>
<dbReference type="InterPro" id="IPR029398">
    <property type="entry name" value="PolB_thumb"/>
</dbReference>
<dbReference type="InterPro" id="IPR010996">
    <property type="entry name" value="HHH_MUS81"/>
</dbReference>
<gene>
    <name evidence="5" type="ORF">HYDPIDRAFT_157267</name>
</gene>
<dbReference type="GO" id="GO:0005634">
    <property type="term" value="C:nucleus"/>
    <property type="evidence" value="ECO:0007669"/>
    <property type="project" value="TreeGrafter"/>
</dbReference>
<dbReference type="Pfam" id="PF14716">
    <property type="entry name" value="HHH_8"/>
    <property type="match status" value="1"/>
</dbReference>
<dbReference type="InterPro" id="IPR022312">
    <property type="entry name" value="DNA_pol_X"/>
</dbReference>
<keyword evidence="2" id="KW-0548">Nucleotidyltransferase</keyword>
<dbReference type="Proteomes" id="UP000053820">
    <property type="component" value="Unassembled WGS sequence"/>
</dbReference>
<dbReference type="SUPFAM" id="SSF81585">
    <property type="entry name" value="PsbU/PolX domain-like"/>
    <property type="match status" value="1"/>
</dbReference>
<dbReference type="SUPFAM" id="SSF81301">
    <property type="entry name" value="Nucleotidyltransferase"/>
    <property type="match status" value="1"/>
</dbReference>
<evidence type="ECO:0000256" key="2">
    <source>
        <dbReference type="ARBA" id="ARBA00022695"/>
    </source>
</evidence>
<evidence type="ECO:0000313" key="6">
    <source>
        <dbReference type="Proteomes" id="UP000053820"/>
    </source>
</evidence>
<dbReference type="PANTHER" id="PTHR11276">
    <property type="entry name" value="DNA POLYMERASE TYPE-X FAMILY MEMBER"/>
    <property type="match status" value="1"/>
</dbReference>
<evidence type="ECO:0000256" key="3">
    <source>
        <dbReference type="SAM" id="MobiDB-lite"/>
    </source>
</evidence>
<dbReference type="PRINTS" id="PR00869">
    <property type="entry name" value="DNAPOLX"/>
</dbReference>
<feature type="compositionally biased region" description="Polar residues" evidence="3">
    <location>
        <begin position="262"/>
        <end position="278"/>
    </location>
</feature>
<dbReference type="Gene3D" id="3.30.460.10">
    <property type="entry name" value="Beta Polymerase, domain 2"/>
    <property type="match status" value="1"/>
</dbReference>
<dbReference type="PANTHER" id="PTHR11276:SF28">
    <property type="entry name" value="DNA POLYMERASE LAMBDA"/>
    <property type="match status" value="1"/>
</dbReference>
<accession>A0A0C9VWK2</accession>
<keyword evidence="6" id="KW-1185">Reference proteome</keyword>
<dbReference type="GO" id="GO:0003677">
    <property type="term" value="F:DNA binding"/>
    <property type="evidence" value="ECO:0007669"/>
    <property type="project" value="InterPro"/>
</dbReference>
<dbReference type="InterPro" id="IPR002054">
    <property type="entry name" value="DNA-dir_DNA_pol_X"/>
</dbReference>
<dbReference type="InterPro" id="IPR018944">
    <property type="entry name" value="DNA_pol_lambd_fingers_domain"/>
</dbReference>
<proteinExistence type="predicted"/>
<dbReference type="AlphaFoldDB" id="A0A0C9VWK2"/>
<dbReference type="SUPFAM" id="SSF47802">
    <property type="entry name" value="DNA polymerase beta, N-terminal domain-like"/>
    <property type="match status" value="1"/>
</dbReference>
<dbReference type="EMBL" id="KN839854">
    <property type="protein sequence ID" value="KIJ62545.1"/>
    <property type="molecule type" value="Genomic_DNA"/>
</dbReference>
<feature type="region of interest" description="Disordered" evidence="3">
    <location>
        <begin position="107"/>
        <end position="136"/>
    </location>
</feature>
<dbReference type="Pfam" id="PF10391">
    <property type="entry name" value="DNA_pol_lambd_f"/>
    <property type="match status" value="1"/>
</dbReference>
<name>A0A0C9VWK2_9AGAM</name>
<dbReference type="OrthoDB" id="205514at2759"/>
<dbReference type="SMART" id="SM00483">
    <property type="entry name" value="POLXc"/>
    <property type="match status" value="1"/>
</dbReference>
<feature type="domain" description="DNA-directed DNA polymerase X" evidence="4">
    <location>
        <begin position="31"/>
        <end position="454"/>
    </location>
</feature>